<feature type="signal peptide" evidence="1">
    <location>
        <begin position="1"/>
        <end position="26"/>
    </location>
</feature>
<dbReference type="Proteomes" id="UP001363622">
    <property type="component" value="Unassembled WGS sequence"/>
</dbReference>
<gene>
    <name evidence="2" type="ORF">IWZ03DRAFT_405305</name>
</gene>
<evidence type="ECO:0000313" key="2">
    <source>
        <dbReference type="EMBL" id="KAK7520740.1"/>
    </source>
</evidence>
<keyword evidence="3" id="KW-1185">Reference proteome</keyword>
<evidence type="ECO:0000313" key="3">
    <source>
        <dbReference type="Proteomes" id="UP001363622"/>
    </source>
</evidence>
<protein>
    <submittedName>
        <fullName evidence="2">Uncharacterized protein</fullName>
    </submittedName>
</protein>
<dbReference type="EMBL" id="JBBPHU010000003">
    <property type="protein sequence ID" value="KAK7520740.1"/>
    <property type="molecule type" value="Genomic_DNA"/>
</dbReference>
<reference evidence="2 3" key="1">
    <citation type="submission" date="2024-04" db="EMBL/GenBank/DDBJ databases">
        <title>Phyllosticta paracitricarpa is synonymous to the EU quarantine fungus P. citricarpa based on phylogenomic analyses.</title>
        <authorList>
            <consortium name="Lawrence Berkeley National Laboratory"/>
            <person name="Van Ingen-Buijs V.A."/>
            <person name="Van Westerhoven A.C."/>
            <person name="Haridas S."/>
            <person name="Skiadas P."/>
            <person name="Martin F."/>
            <person name="Groenewald J.Z."/>
            <person name="Crous P.W."/>
            <person name="Seidl M.F."/>
        </authorList>
    </citation>
    <scope>NUCLEOTIDE SEQUENCE [LARGE SCALE GENOMIC DNA]</scope>
    <source>
        <strain evidence="2 3">CBS 123371</strain>
    </source>
</reference>
<proteinExistence type="predicted"/>
<comment type="caution">
    <text evidence="2">The sequence shown here is derived from an EMBL/GenBank/DDBJ whole genome shotgun (WGS) entry which is preliminary data.</text>
</comment>
<accession>A0ABR1KTA5</accession>
<feature type="chain" id="PRO_5045286095" evidence="1">
    <location>
        <begin position="27"/>
        <end position="147"/>
    </location>
</feature>
<sequence length="147" mass="16513">MDGALSILLNAMSTFLLCCCCGAVPALVMVERASTFCLNAIETTEQQRVKSDEFFRCRRVDQTFAGFIHESADMQDGVSGFCQLDRVVGVSGGMGIGILGRWMWFPWYPDPFVEHVGNIEDQVRCGRWAMQIDAKKVDEENSYRGRI</sequence>
<evidence type="ECO:0000256" key="1">
    <source>
        <dbReference type="SAM" id="SignalP"/>
    </source>
</evidence>
<organism evidence="2 3">
    <name type="scientific">Phyllosticta citriasiana</name>
    <dbReference type="NCBI Taxonomy" id="595635"/>
    <lineage>
        <taxon>Eukaryota</taxon>
        <taxon>Fungi</taxon>
        <taxon>Dikarya</taxon>
        <taxon>Ascomycota</taxon>
        <taxon>Pezizomycotina</taxon>
        <taxon>Dothideomycetes</taxon>
        <taxon>Dothideomycetes incertae sedis</taxon>
        <taxon>Botryosphaeriales</taxon>
        <taxon>Phyllostictaceae</taxon>
        <taxon>Phyllosticta</taxon>
    </lineage>
</organism>
<keyword evidence="1" id="KW-0732">Signal</keyword>
<name>A0ABR1KTA5_9PEZI</name>